<reference evidence="3" key="1">
    <citation type="journal article" date="2015" name="Genome Announc.">
        <title>Draft genome sequence of the cellulolytic fungus Chaetomium globosum.</title>
        <authorList>
            <person name="Cuomo C.A."/>
            <person name="Untereiner W.A."/>
            <person name="Ma L.-J."/>
            <person name="Grabherr M."/>
            <person name="Birren B.W."/>
        </authorList>
    </citation>
    <scope>NUCLEOTIDE SEQUENCE [LARGE SCALE GENOMIC DNA]</scope>
    <source>
        <strain evidence="3">ATCC 6205 / CBS 148.51 / DSM 1962 / NBRC 6347 / NRRL 1970</strain>
    </source>
</reference>
<dbReference type="InParanoid" id="Q2GMB2"/>
<gene>
    <name evidence="2" type="ORF">CHGG_10892</name>
</gene>
<dbReference type="RefSeq" id="XP_001226159.1">
    <property type="nucleotide sequence ID" value="XM_001226158.1"/>
</dbReference>
<evidence type="ECO:0000313" key="3">
    <source>
        <dbReference type="Proteomes" id="UP000001056"/>
    </source>
</evidence>
<protein>
    <submittedName>
        <fullName evidence="2">Uncharacterized protein</fullName>
    </submittedName>
</protein>
<dbReference type="EMBL" id="CH408036">
    <property type="protein sequence ID" value="EAQ83074.1"/>
    <property type="molecule type" value="Genomic_DNA"/>
</dbReference>
<accession>Q2GMB2</accession>
<feature type="region of interest" description="Disordered" evidence="1">
    <location>
        <begin position="1"/>
        <end position="23"/>
    </location>
</feature>
<keyword evidence="3" id="KW-1185">Reference proteome</keyword>
<organism evidence="2 3">
    <name type="scientific">Chaetomium globosum (strain ATCC 6205 / CBS 148.51 / DSM 1962 / NBRC 6347 / NRRL 1970)</name>
    <name type="common">Soil fungus</name>
    <dbReference type="NCBI Taxonomy" id="306901"/>
    <lineage>
        <taxon>Eukaryota</taxon>
        <taxon>Fungi</taxon>
        <taxon>Dikarya</taxon>
        <taxon>Ascomycota</taxon>
        <taxon>Pezizomycotina</taxon>
        <taxon>Sordariomycetes</taxon>
        <taxon>Sordariomycetidae</taxon>
        <taxon>Sordariales</taxon>
        <taxon>Chaetomiaceae</taxon>
        <taxon>Chaetomium</taxon>
    </lineage>
</organism>
<dbReference type="AlphaFoldDB" id="Q2GMB2"/>
<proteinExistence type="predicted"/>
<dbReference type="Proteomes" id="UP000001056">
    <property type="component" value="Unassembled WGS sequence"/>
</dbReference>
<evidence type="ECO:0000313" key="2">
    <source>
        <dbReference type="EMBL" id="EAQ83074.1"/>
    </source>
</evidence>
<dbReference type="GeneID" id="4397210"/>
<dbReference type="VEuPathDB" id="FungiDB:CHGG_10892"/>
<sequence>MTPEQHQRHSHHRPVPASPTCPVSPRSFRFWTNARQKSLLAGDNKASRNLSSSYADIYHYPHTIPHP</sequence>
<dbReference type="HOGENOM" id="CLU_2812127_0_0_1"/>
<name>Q2GMB2_CHAGB</name>
<evidence type="ECO:0000256" key="1">
    <source>
        <dbReference type="SAM" id="MobiDB-lite"/>
    </source>
</evidence>